<name>A0ABV2EST7_9STRE</name>
<dbReference type="Proteomes" id="UP001549134">
    <property type="component" value="Unassembled WGS sequence"/>
</dbReference>
<keyword evidence="1" id="KW-0472">Membrane</keyword>
<dbReference type="RefSeq" id="WP_024396647.1">
    <property type="nucleotide sequence ID" value="NZ_AP024276.1"/>
</dbReference>
<feature type="transmembrane region" description="Helical" evidence="1">
    <location>
        <begin position="120"/>
        <end position="138"/>
    </location>
</feature>
<feature type="transmembrane region" description="Helical" evidence="1">
    <location>
        <begin position="96"/>
        <end position="113"/>
    </location>
</feature>
<feature type="transmembrane region" description="Helical" evidence="1">
    <location>
        <begin position="295"/>
        <end position="320"/>
    </location>
</feature>
<accession>A0ABV2EST7</accession>
<dbReference type="GeneID" id="78826328"/>
<feature type="transmembrane region" description="Helical" evidence="1">
    <location>
        <begin position="150"/>
        <end position="170"/>
    </location>
</feature>
<feature type="transmembrane region" description="Helical" evidence="1">
    <location>
        <begin position="191"/>
        <end position="214"/>
    </location>
</feature>
<dbReference type="EMBL" id="JBEPLX010000014">
    <property type="protein sequence ID" value="MET3534237.1"/>
    <property type="molecule type" value="Genomic_DNA"/>
</dbReference>
<feature type="transmembrane region" description="Helical" evidence="1">
    <location>
        <begin position="378"/>
        <end position="405"/>
    </location>
</feature>
<keyword evidence="1" id="KW-1133">Transmembrane helix</keyword>
<feature type="transmembrane region" description="Helical" evidence="1">
    <location>
        <begin position="411"/>
        <end position="431"/>
    </location>
</feature>
<reference evidence="2 3" key="1">
    <citation type="submission" date="2024-06" db="EMBL/GenBank/DDBJ databases">
        <title>Genomic Encyclopedia of Type Strains, Phase IV (KMG-IV): sequencing the most valuable type-strain genomes for metagenomic binning, comparative biology and taxonomic classification.</title>
        <authorList>
            <person name="Goeker M."/>
        </authorList>
    </citation>
    <scope>NUCLEOTIDE SEQUENCE [LARGE SCALE GENOMIC DNA]</scope>
    <source>
        <strain evidence="2 3">DSM 29126</strain>
    </source>
</reference>
<evidence type="ECO:0000313" key="2">
    <source>
        <dbReference type="EMBL" id="MET3534237.1"/>
    </source>
</evidence>
<evidence type="ECO:0000313" key="3">
    <source>
        <dbReference type="Proteomes" id="UP001549134"/>
    </source>
</evidence>
<evidence type="ECO:0008006" key="4">
    <source>
        <dbReference type="Google" id="ProtNLM"/>
    </source>
</evidence>
<keyword evidence="3" id="KW-1185">Reference proteome</keyword>
<sequence length="462" mass="52781">MNHLTSNVNTVRSDLLTSPPKQTVHSLLTTLNNFQLTGYKIGVWLSYLLAYMYQTILTEDKTVYFFPLALSFVAYIEWMHYCNNSLQPIAFRQTESFVFLFATLTQALALTFWGFEETEFGLAQFLMVHISFVFYVLARNGWLTQGRLGILVWYDALTGFVFLPFRHFLLRLTTLFYQPVQTVKKWKKHRLNQLQTVGVLTISISLSFVLVGFVGGQLSQVSSTFSAVTHDFNQAFVNILQSLNQVNISTIFWRWILSLPVGAWLFGLVAGSLLSTPRKRLNYAIFQAHLRPFRVFPPLAAYIIIGSLCLMYGLFFVVSISEIGNLLSLQTISPQEASLTAVSGFWQLVRVSLLNFVVLGGFYLVGEQPLWEATITRWMISCLFTFAGLFALLASWKLFAIYIFMYGPTPLRLLSGWFILVLLVWCGLALIRFFRPIQAIRYGLLYAFVSFTVTVYIYALVL</sequence>
<gene>
    <name evidence="2" type="ORF">ABID50_001396</name>
</gene>
<comment type="caution">
    <text evidence="2">The sequence shown here is derived from an EMBL/GenBank/DDBJ whole genome shotgun (WGS) entry which is preliminary data.</text>
</comment>
<feature type="transmembrane region" description="Helical" evidence="1">
    <location>
        <begin position="345"/>
        <end position="366"/>
    </location>
</feature>
<keyword evidence="1" id="KW-0812">Transmembrane</keyword>
<feature type="transmembrane region" description="Helical" evidence="1">
    <location>
        <begin position="443"/>
        <end position="461"/>
    </location>
</feature>
<proteinExistence type="predicted"/>
<organism evidence="2 3">
    <name type="scientific">Streptococcus parasuis</name>
    <dbReference type="NCBI Taxonomy" id="1501662"/>
    <lineage>
        <taxon>Bacteria</taxon>
        <taxon>Bacillati</taxon>
        <taxon>Bacillota</taxon>
        <taxon>Bacilli</taxon>
        <taxon>Lactobacillales</taxon>
        <taxon>Streptococcaceae</taxon>
        <taxon>Streptococcus</taxon>
    </lineage>
</organism>
<feature type="transmembrane region" description="Helical" evidence="1">
    <location>
        <begin position="252"/>
        <end position="274"/>
    </location>
</feature>
<feature type="transmembrane region" description="Helical" evidence="1">
    <location>
        <begin position="63"/>
        <end position="81"/>
    </location>
</feature>
<protein>
    <recommendedName>
        <fullName evidence="4">DUF4173 domain-containing protein</fullName>
    </recommendedName>
</protein>
<evidence type="ECO:0000256" key="1">
    <source>
        <dbReference type="SAM" id="Phobius"/>
    </source>
</evidence>